<comment type="similarity">
    <text evidence="1">Belongs to the UPF0340 family.</text>
</comment>
<evidence type="ECO:0000256" key="1">
    <source>
        <dbReference type="HAMAP-Rule" id="MF_00800"/>
    </source>
</evidence>
<dbReference type="Gene3D" id="3.40.50.10360">
    <property type="entry name" value="Hypothetical protein TT1679"/>
    <property type="match status" value="1"/>
</dbReference>
<evidence type="ECO:0000313" key="3">
    <source>
        <dbReference type="Proteomes" id="UP000671913"/>
    </source>
</evidence>
<reference evidence="2" key="1">
    <citation type="submission" date="2020-08" db="EMBL/GenBank/DDBJ databases">
        <title>Genomic insights into the carbon and energy metabolism of the first obligate autotrophic acetogenic bacterium Aceticella autotrophica gen. nov., sp. nov.</title>
        <authorList>
            <person name="Toshchakov S.V."/>
            <person name="Elcheninov A.G."/>
            <person name="Kublanov I.V."/>
            <person name="Frolov E.N."/>
            <person name="Lebedinsky A.V."/>
        </authorList>
    </citation>
    <scope>NUCLEOTIDE SEQUENCE</scope>
    <source>
        <strain evidence="2">3443-3Ac</strain>
    </source>
</reference>
<dbReference type="PIRSF" id="PIRSF007510">
    <property type="entry name" value="UCP007510"/>
    <property type="match status" value="1"/>
</dbReference>
<evidence type="ECO:0000313" key="2">
    <source>
        <dbReference type="EMBL" id="QSZ27852.1"/>
    </source>
</evidence>
<dbReference type="Proteomes" id="UP000671913">
    <property type="component" value="Chromosome"/>
</dbReference>
<accession>A0A975GB67</accession>
<organism evidence="2 3">
    <name type="scientific">Aceticella autotrophica</name>
    <dbReference type="NCBI Taxonomy" id="2755338"/>
    <lineage>
        <taxon>Bacteria</taxon>
        <taxon>Bacillati</taxon>
        <taxon>Bacillota</taxon>
        <taxon>Clostridia</taxon>
        <taxon>Thermoanaerobacterales</taxon>
        <taxon>Thermoanaerobacteraceae</taxon>
        <taxon>Aceticella</taxon>
    </lineage>
</organism>
<dbReference type="NCBIfam" id="TIGR01440">
    <property type="entry name" value="TIGR01440 family protein"/>
    <property type="match status" value="1"/>
</dbReference>
<dbReference type="RefSeq" id="WP_284680571.1">
    <property type="nucleotide sequence ID" value="NZ_CP060096.1"/>
</dbReference>
<proteinExistence type="inferred from homology"/>
<dbReference type="InterPro" id="IPR006340">
    <property type="entry name" value="DUF436"/>
</dbReference>
<dbReference type="KEGG" id="aaut:ACETAC_02905"/>
<dbReference type="EMBL" id="CP060096">
    <property type="protein sequence ID" value="QSZ27852.1"/>
    <property type="molecule type" value="Genomic_DNA"/>
</dbReference>
<keyword evidence="3" id="KW-1185">Reference proteome</keyword>
<dbReference type="AlphaFoldDB" id="A0A975GB67"/>
<protein>
    <recommendedName>
        <fullName evidence="1">UPF0340 protein ACETAC_02905</fullName>
    </recommendedName>
</protein>
<sequence length="183" mass="19994">MDLNVISKETRIVIRELLDIADIKKEGLFVLGGSSSEVLGKKIGTAGSLDIAKAVIDPVLEEIRERGLYLAIQCCEHLNRALLVEEKAQEKYNLDVVTVIPQVHAGGSFATYAYDIYEKPVMVENLKSLAYAGIDIGLVLIGMHLRPVAVPIRLSQNKIGEADIVAAITRPKLIGGERAVYKK</sequence>
<dbReference type="InterPro" id="IPR028345">
    <property type="entry name" value="Antibiotic_NAT-like"/>
</dbReference>
<dbReference type="HAMAP" id="MF_00800">
    <property type="entry name" value="UPF0340"/>
    <property type="match status" value="1"/>
</dbReference>
<name>A0A975GB67_9THEO</name>
<dbReference type="Pfam" id="PF04260">
    <property type="entry name" value="DUF436"/>
    <property type="match status" value="1"/>
</dbReference>
<gene>
    <name evidence="2" type="ORF">ACETAC_02905</name>
</gene>
<dbReference type="SUPFAM" id="SSF110710">
    <property type="entry name" value="TTHA0583/YokD-like"/>
    <property type="match status" value="1"/>
</dbReference>